<dbReference type="EMBL" id="JANPWB010000013">
    <property type="protein sequence ID" value="KAJ1104112.1"/>
    <property type="molecule type" value="Genomic_DNA"/>
</dbReference>
<reference evidence="3" key="1">
    <citation type="journal article" date="2022" name="bioRxiv">
        <title>Sequencing and chromosome-scale assembly of the giantPleurodeles waltlgenome.</title>
        <authorList>
            <person name="Brown T."/>
            <person name="Elewa A."/>
            <person name="Iarovenko S."/>
            <person name="Subramanian E."/>
            <person name="Araus A.J."/>
            <person name="Petzold A."/>
            <person name="Susuki M."/>
            <person name="Suzuki K.-i.T."/>
            <person name="Hayashi T."/>
            <person name="Toyoda A."/>
            <person name="Oliveira C."/>
            <person name="Osipova E."/>
            <person name="Leigh N.D."/>
            <person name="Simon A."/>
            <person name="Yun M.H."/>
        </authorList>
    </citation>
    <scope>NUCLEOTIDE SEQUENCE</scope>
    <source>
        <strain evidence="3">20211129_DDA</strain>
        <tissue evidence="3">Liver</tissue>
    </source>
</reference>
<evidence type="ECO:0000313" key="3">
    <source>
        <dbReference type="EMBL" id="KAJ1104112.1"/>
    </source>
</evidence>
<dbReference type="Proteomes" id="UP001066276">
    <property type="component" value="Chromosome 9"/>
</dbReference>
<dbReference type="AlphaFoldDB" id="A0AAV7MKR6"/>
<organism evidence="3 4">
    <name type="scientific">Pleurodeles waltl</name>
    <name type="common">Iberian ribbed newt</name>
    <dbReference type="NCBI Taxonomy" id="8319"/>
    <lineage>
        <taxon>Eukaryota</taxon>
        <taxon>Metazoa</taxon>
        <taxon>Chordata</taxon>
        <taxon>Craniata</taxon>
        <taxon>Vertebrata</taxon>
        <taxon>Euteleostomi</taxon>
        <taxon>Amphibia</taxon>
        <taxon>Batrachia</taxon>
        <taxon>Caudata</taxon>
        <taxon>Salamandroidea</taxon>
        <taxon>Salamandridae</taxon>
        <taxon>Pleurodelinae</taxon>
        <taxon>Pleurodeles</taxon>
    </lineage>
</organism>
<proteinExistence type="predicted"/>
<feature type="coiled-coil region" evidence="1">
    <location>
        <begin position="66"/>
        <end position="93"/>
    </location>
</feature>
<keyword evidence="1" id="KW-0175">Coiled coil</keyword>
<keyword evidence="4" id="KW-1185">Reference proteome</keyword>
<evidence type="ECO:0000313" key="4">
    <source>
        <dbReference type="Proteomes" id="UP001066276"/>
    </source>
</evidence>
<comment type="caution">
    <text evidence="3">The sequence shown here is derived from an EMBL/GenBank/DDBJ whole genome shotgun (WGS) entry which is preliminary data.</text>
</comment>
<evidence type="ECO:0000256" key="1">
    <source>
        <dbReference type="SAM" id="Coils"/>
    </source>
</evidence>
<gene>
    <name evidence="3" type="ORF">NDU88_001527</name>
</gene>
<name>A0AAV7MKR6_PLEWA</name>
<feature type="region of interest" description="Disordered" evidence="2">
    <location>
        <begin position="155"/>
        <end position="185"/>
    </location>
</feature>
<protein>
    <submittedName>
        <fullName evidence="3">Uncharacterized protein</fullName>
    </submittedName>
</protein>
<accession>A0AAV7MKR6</accession>
<evidence type="ECO:0000256" key="2">
    <source>
        <dbReference type="SAM" id="MobiDB-lite"/>
    </source>
</evidence>
<sequence length="185" mass="21258">MAATRTKKDHSLRDMLLKLNGSADDNKAPTQNMDHPLDMWDQEGPMTRSFLEALFTSIWEDLQAIKKDLSADLREVRQNLEEVGDRLSTLEDCKSGWDEVLEWVQQEVLLLKEQHVELQAHAEDLENCFRWNNVCSNMCRGIRPERVRRILVSPYPSSSQGHIHTTRPPSPRGPSEARQVSPLKS</sequence>